<protein>
    <submittedName>
        <fullName evidence="14">6-phosphofructo-2-kinase/fructose-2, 6-bisphosphatase-like isoform X7</fullName>
    </submittedName>
</protein>
<feature type="binding site" evidence="10">
    <location>
        <position position="304"/>
    </location>
    <ligand>
        <name>substrate</name>
    </ligand>
</feature>
<feature type="binding site" evidence="10">
    <location>
        <begin position="254"/>
        <end position="261"/>
    </location>
    <ligand>
        <name>substrate</name>
    </ligand>
</feature>
<dbReference type="GO" id="GO:0005524">
    <property type="term" value="F:ATP binding"/>
    <property type="evidence" value="ECO:0007669"/>
    <property type="project" value="UniProtKB-KW"/>
</dbReference>
<dbReference type="InterPro" id="IPR029033">
    <property type="entry name" value="His_PPase_superfam"/>
</dbReference>
<dbReference type="RefSeq" id="XP_019633921.1">
    <property type="nucleotide sequence ID" value="XM_019778362.1"/>
</dbReference>
<keyword evidence="2" id="KW-0597">Phosphoprotein</keyword>
<keyword evidence="13" id="KW-1185">Reference proteome</keyword>
<organism evidence="13 14">
    <name type="scientific">Branchiostoma belcheri</name>
    <name type="common">Amphioxus</name>
    <dbReference type="NCBI Taxonomy" id="7741"/>
    <lineage>
        <taxon>Eukaryota</taxon>
        <taxon>Metazoa</taxon>
        <taxon>Chordata</taxon>
        <taxon>Cephalochordata</taxon>
        <taxon>Leptocardii</taxon>
        <taxon>Amphioxiformes</taxon>
        <taxon>Branchiostomatidae</taxon>
        <taxon>Branchiostoma</taxon>
    </lineage>
</organism>
<evidence type="ECO:0000256" key="2">
    <source>
        <dbReference type="ARBA" id="ARBA00022553"/>
    </source>
</evidence>
<dbReference type="OrthoDB" id="267323at2759"/>
<keyword evidence="7" id="KW-0067">ATP-binding</keyword>
<feature type="active site" description="Tele-phosphohistidine intermediate" evidence="9">
    <location>
        <position position="255"/>
    </location>
</feature>
<evidence type="ECO:0000256" key="4">
    <source>
        <dbReference type="ARBA" id="ARBA00022741"/>
    </source>
</evidence>
<keyword evidence="6" id="KW-0378">Hydrolase</keyword>
<evidence type="ECO:0000256" key="6">
    <source>
        <dbReference type="ARBA" id="ARBA00022801"/>
    </source>
</evidence>
<keyword evidence="3" id="KW-0808">Transferase</keyword>
<evidence type="ECO:0000256" key="5">
    <source>
        <dbReference type="ARBA" id="ARBA00022777"/>
    </source>
</evidence>
<keyword evidence="5" id="KW-0418">Kinase</keyword>
<dbReference type="Pfam" id="PF01591">
    <property type="entry name" value="6PF2K"/>
    <property type="match status" value="1"/>
</dbReference>
<dbReference type="GO" id="GO:0003873">
    <property type="term" value="F:6-phosphofructo-2-kinase activity"/>
    <property type="evidence" value="ECO:0007669"/>
    <property type="project" value="InterPro"/>
</dbReference>
<dbReference type="PANTHER" id="PTHR10606">
    <property type="entry name" value="6-PHOSPHOFRUCTO-2-KINASE/FRUCTOSE-2,6-BISPHOSPHATASE"/>
    <property type="match status" value="1"/>
</dbReference>
<dbReference type="Gene3D" id="3.40.50.1240">
    <property type="entry name" value="Phosphoglycerate mutase-like"/>
    <property type="match status" value="1"/>
</dbReference>
<dbReference type="PRINTS" id="PR00991">
    <property type="entry name" value="6PFRUCTKNASE"/>
</dbReference>
<dbReference type="CDD" id="cd07067">
    <property type="entry name" value="HP_PGM_like"/>
    <property type="match status" value="1"/>
</dbReference>
<dbReference type="SUPFAM" id="SSF53254">
    <property type="entry name" value="Phosphoglycerate mutase-like"/>
    <property type="match status" value="1"/>
</dbReference>
<keyword evidence="8" id="KW-0511">Multifunctional enzyme</keyword>
<dbReference type="SUPFAM" id="SSF52540">
    <property type="entry name" value="P-loop containing nucleoside triphosphate hydrolases"/>
    <property type="match status" value="1"/>
</dbReference>
<dbReference type="PROSITE" id="PS00175">
    <property type="entry name" value="PG_MUTASE"/>
    <property type="match status" value="1"/>
</dbReference>
<gene>
    <name evidence="14" type="primary">LOC109477270</name>
</gene>
<dbReference type="GO" id="GO:0006003">
    <property type="term" value="P:fructose 2,6-bisphosphate metabolic process"/>
    <property type="evidence" value="ECO:0007669"/>
    <property type="project" value="InterPro"/>
</dbReference>
<feature type="compositionally biased region" description="Basic and acidic residues" evidence="11">
    <location>
        <begin position="476"/>
        <end position="491"/>
    </location>
</feature>
<reference evidence="14" key="1">
    <citation type="submission" date="2025-08" db="UniProtKB">
        <authorList>
            <consortium name="RefSeq"/>
        </authorList>
    </citation>
    <scope>IDENTIFICATION</scope>
    <source>
        <tissue evidence="14">Gonad</tissue>
    </source>
</reference>
<evidence type="ECO:0000256" key="11">
    <source>
        <dbReference type="SAM" id="MobiDB-lite"/>
    </source>
</evidence>
<dbReference type="GO" id="GO:0004331">
    <property type="term" value="F:fructose-2,6-bisphosphate 2-phosphatase activity"/>
    <property type="evidence" value="ECO:0007669"/>
    <property type="project" value="TreeGrafter"/>
</dbReference>
<dbReference type="FunFam" id="3.40.50.300:FF:000047">
    <property type="entry name" value="6-phosphofructo-2-kinase/fructose-2, 6-bisphosphatase 3 isoform 2"/>
    <property type="match status" value="1"/>
</dbReference>
<dbReference type="Proteomes" id="UP000515135">
    <property type="component" value="Unplaced"/>
</dbReference>
<evidence type="ECO:0000256" key="7">
    <source>
        <dbReference type="ARBA" id="ARBA00022840"/>
    </source>
</evidence>
<dbReference type="InterPro" id="IPR013078">
    <property type="entry name" value="His_Pase_superF_clade-1"/>
</dbReference>
<feature type="region of interest" description="Disordered" evidence="11">
    <location>
        <begin position="469"/>
        <end position="491"/>
    </location>
</feature>
<evidence type="ECO:0000256" key="3">
    <source>
        <dbReference type="ARBA" id="ARBA00022679"/>
    </source>
</evidence>
<evidence type="ECO:0000256" key="1">
    <source>
        <dbReference type="ARBA" id="ARBA00008408"/>
    </source>
</evidence>
<keyword evidence="4" id="KW-0547">Nucleotide-binding</keyword>
<evidence type="ECO:0000256" key="8">
    <source>
        <dbReference type="ARBA" id="ARBA00023268"/>
    </source>
</evidence>
<dbReference type="SMART" id="SM00855">
    <property type="entry name" value="PGAM"/>
    <property type="match status" value="1"/>
</dbReference>
<dbReference type="PANTHER" id="PTHR10606:SF44">
    <property type="entry name" value="6-PHOSPHOFRUCTO 2-KINASE_FRUCTOSE 2,6-BISPHOSPHATASE LONG FORM"/>
    <property type="match status" value="1"/>
</dbReference>
<evidence type="ECO:0000256" key="10">
    <source>
        <dbReference type="PIRSR" id="PIRSR613078-2"/>
    </source>
</evidence>
<dbReference type="InterPro" id="IPR003094">
    <property type="entry name" value="6Pfruct_kin"/>
</dbReference>
<dbReference type="InterPro" id="IPR027417">
    <property type="entry name" value="P-loop_NTPase"/>
</dbReference>
<evidence type="ECO:0000313" key="13">
    <source>
        <dbReference type="Proteomes" id="UP000515135"/>
    </source>
</evidence>
<sequence>MSDDMRTRKLSCPEVGVTGSELGNLGPASCPQLANCPTVIVMVGLPARGKTYMSKKLTRYLNWIGVKCRVFNVGEYRRSAVKEYKKFDFFDPQNKEAMKIRNKVCEQAMEDMIGWLENEGDVAVFDATNTTRERRQLVMDYCQKEKNFKVFFIESMCDDPEVVAENVKEVKVNSPDYRNMNKDEAMRDFLERIRMYQKSYEPLDTEYDKEKSFIQVHNVGQRFLVNQIQDHVQSKICYYLMNIHVLPRSIYLTRHGESELNIKGRIGGDSSLSFRGRQFANALAKFMEEQDVNNLKVWTSQLKRTIETAGGFHAPIEQWKALNEIDAGVCEEMTYEEIQEKYPEEFAMRDQDKYHYRYPRGESYQDLVARLEPVIMELERQTNVLVICHQAVMRCLLAYFLDKNSDDLPYLKVPLHTVMKLTPMAYGCKVESFYLNIEAVNTHRERPKDQCSSAPTAELAAVQLSVECSASGNTDPQRKSEDALETVPDHY</sequence>
<dbReference type="GeneID" id="109477270"/>
<feature type="domain" description="6-phosphofructo-2-kinase" evidence="12">
    <location>
        <begin position="30"/>
        <end position="247"/>
    </location>
</feature>
<dbReference type="AlphaFoldDB" id="A0A6P4ZWB8"/>
<dbReference type="GO" id="GO:0005829">
    <property type="term" value="C:cytosol"/>
    <property type="evidence" value="ECO:0007669"/>
    <property type="project" value="TreeGrafter"/>
</dbReference>
<dbReference type="GO" id="GO:0006000">
    <property type="term" value="P:fructose metabolic process"/>
    <property type="evidence" value="ECO:0007669"/>
    <property type="project" value="InterPro"/>
</dbReference>
<dbReference type="Gene3D" id="3.40.50.300">
    <property type="entry name" value="P-loop containing nucleotide triphosphate hydrolases"/>
    <property type="match status" value="1"/>
</dbReference>
<dbReference type="Pfam" id="PF00300">
    <property type="entry name" value="His_Phos_1"/>
    <property type="match status" value="1"/>
</dbReference>
<comment type="similarity">
    <text evidence="1">In the C-terminal section; belongs to the phosphoglycerate mutase family.</text>
</comment>
<dbReference type="InterPro" id="IPR001345">
    <property type="entry name" value="PG/BPGM_mutase_AS"/>
</dbReference>
<dbReference type="FunFam" id="3.40.50.1240:FF:000001">
    <property type="entry name" value="6-phosphofructo-2-kinase/fructose-2, 6-bisphosphatase 3 isoform 2"/>
    <property type="match status" value="1"/>
</dbReference>
<feature type="active site" description="Proton donor/acceptor" evidence="9">
    <location>
        <position position="324"/>
    </location>
</feature>
<dbReference type="PIRSF" id="PIRSF000709">
    <property type="entry name" value="6PFK_2-Ptase"/>
    <property type="match status" value="1"/>
</dbReference>
<evidence type="ECO:0000256" key="9">
    <source>
        <dbReference type="PIRSR" id="PIRSR613078-1"/>
    </source>
</evidence>
<dbReference type="InterPro" id="IPR013079">
    <property type="entry name" value="6Phosfructo_kin"/>
</dbReference>
<accession>A0A6P4ZWB8</accession>
<name>A0A6P4ZWB8_BRABE</name>
<evidence type="ECO:0000313" key="14">
    <source>
        <dbReference type="RefSeq" id="XP_019633921.1"/>
    </source>
</evidence>
<proteinExistence type="inferred from homology"/>
<evidence type="ECO:0000259" key="12">
    <source>
        <dbReference type="Pfam" id="PF01591"/>
    </source>
</evidence>